<sequence>MFSSLFLTLGRFRIRARYLYLVLIQSPLLKPNLAHPKLAALQQLGLCSIPPLRNSGGLMCLLQNLQLLQDHQSPLQYP</sequence>
<accession>A0A9P9I6M9</accession>
<comment type="caution">
    <text evidence="1">The sequence shown here is derived from an EMBL/GenBank/DDBJ whole genome shotgun (WGS) entry which is preliminary data.</text>
</comment>
<keyword evidence="2" id="KW-1185">Reference proteome</keyword>
<dbReference type="EMBL" id="JAGMUU010000079">
    <property type="protein sequence ID" value="KAH7108992.1"/>
    <property type="molecule type" value="Genomic_DNA"/>
</dbReference>
<protein>
    <submittedName>
        <fullName evidence="1">Uncharacterized protein</fullName>
    </submittedName>
</protein>
<organism evidence="1 2">
    <name type="scientific">Dactylonectria estremocensis</name>
    <dbReference type="NCBI Taxonomy" id="1079267"/>
    <lineage>
        <taxon>Eukaryota</taxon>
        <taxon>Fungi</taxon>
        <taxon>Dikarya</taxon>
        <taxon>Ascomycota</taxon>
        <taxon>Pezizomycotina</taxon>
        <taxon>Sordariomycetes</taxon>
        <taxon>Hypocreomycetidae</taxon>
        <taxon>Hypocreales</taxon>
        <taxon>Nectriaceae</taxon>
        <taxon>Dactylonectria</taxon>
    </lineage>
</organism>
<name>A0A9P9I6M9_9HYPO</name>
<reference evidence="1" key="1">
    <citation type="journal article" date="2021" name="Nat. Commun.">
        <title>Genetic determinants of endophytism in the Arabidopsis root mycobiome.</title>
        <authorList>
            <person name="Mesny F."/>
            <person name="Miyauchi S."/>
            <person name="Thiergart T."/>
            <person name="Pickel B."/>
            <person name="Atanasova L."/>
            <person name="Karlsson M."/>
            <person name="Huettel B."/>
            <person name="Barry K.W."/>
            <person name="Haridas S."/>
            <person name="Chen C."/>
            <person name="Bauer D."/>
            <person name="Andreopoulos W."/>
            <person name="Pangilinan J."/>
            <person name="LaButti K."/>
            <person name="Riley R."/>
            <person name="Lipzen A."/>
            <person name="Clum A."/>
            <person name="Drula E."/>
            <person name="Henrissat B."/>
            <person name="Kohler A."/>
            <person name="Grigoriev I.V."/>
            <person name="Martin F.M."/>
            <person name="Hacquard S."/>
        </authorList>
    </citation>
    <scope>NUCLEOTIDE SEQUENCE</scope>
    <source>
        <strain evidence="1">MPI-CAGE-AT-0021</strain>
    </source>
</reference>
<evidence type="ECO:0000313" key="1">
    <source>
        <dbReference type="EMBL" id="KAH7108992.1"/>
    </source>
</evidence>
<proteinExistence type="predicted"/>
<dbReference type="Proteomes" id="UP000717696">
    <property type="component" value="Unassembled WGS sequence"/>
</dbReference>
<gene>
    <name evidence="1" type="ORF">B0J13DRAFT_579350</name>
</gene>
<evidence type="ECO:0000313" key="2">
    <source>
        <dbReference type="Proteomes" id="UP000717696"/>
    </source>
</evidence>
<dbReference type="AlphaFoldDB" id="A0A9P9I6M9"/>